<feature type="compositionally biased region" description="Polar residues" evidence="1">
    <location>
        <begin position="195"/>
        <end position="210"/>
    </location>
</feature>
<comment type="caution">
    <text evidence="2">The sequence shown here is derived from an EMBL/GenBank/DDBJ whole genome shotgun (WGS) entry which is preliminary data.</text>
</comment>
<evidence type="ECO:0000313" key="2">
    <source>
        <dbReference type="EMBL" id="KPI40063.1"/>
    </source>
</evidence>
<evidence type="ECO:0000256" key="1">
    <source>
        <dbReference type="SAM" id="MobiDB-lite"/>
    </source>
</evidence>
<name>A0A0N1H996_9EURO</name>
<dbReference type="Pfam" id="PF10253">
    <property type="entry name" value="PRCC"/>
    <property type="match status" value="1"/>
</dbReference>
<evidence type="ECO:0008006" key="4">
    <source>
        <dbReference type="Google" id="ProtNLM"/>
    </source>
</evidence>
<dbReference type="AlphaFoldDB" id="A0A0N1H996"/>
<protein>
    <recommendedName>
        <fullName evidence="4">Mitotic checkpoint regulator, MAD2B-interacting-domain-containing protein</fullName>
    </recommendedName>
</protein>
<accession>A0A0N1H996</accession>
<dbReference type="GeneID" id="28732061"/>
<dbReference type="PANTHER" id="PTHR13621">
    <property type="entry name" value="PROLINE-RICH PROTEIN PRCC"/>
    <property type="match status" value="1"/>
</dbReference>
<dbReference type="OrthoDB" id="2555634at2759"/>
<gene>
    <name evidence="2" type="ORF">AB675_11344</name>
</gene>
<dbReference type="InterPro" id="IPR018800">
    <property type="entry name" value="PRCC"/>
</dbReference>
<feature type="region of interest" description="Disordered" evidence="1">
    <location>
        <begin position="1"/>
        <end position="82"/>
    </location>
</feature>
<sequence length="375" mass="39701">MALVDYGSDSDASDTEAKPVPPPQPVSKASNTNFSIDRANPQKIQVKLNHVSKTHDDEPAPKRARLTGGGAGGGFNALLPPPKRTTEQAAAKTKAPARKVFSLKTGAEAAFSRESDAELRALFDEDGGNGNAGVGADVTIPDVPKKATILDDEVPKTNGNAFMFKPLSVSHKKKKRPLTSAISKGPSPTPAASGPTETTSIPSQSTTTVPPKQKMSLFSAHSDTDIEPLAPDPIPAPTHQDEDPYDSVTADYATISSQRFQSLSAPQDLDSIATDLNLTTAQRRQLFGRNGNDSSANISKIVNFNTDAEYAANEVLRGDAAAVAQAQHNPVRAIASGKHSLRQLVSSAQGQKEALEESFAAGRRNKREAGNKYGW</sequence>
<feature type="region of interest" description="Disordered" evidence="1">
    <location>
        <begin position="156"/>
        <end position="246"/>
    </location>
</feature>
<organism evidence="2 3">
    <name type="scientific">Cyphellophora attinorum</name>
    <dbReference type="NCBI Taxonomy" id="1664694"/>
    <lineage>
        <taxon>Eukaryota</taxon>
        <taxon>Fungi</taxon>
        <taxon>Dikarya</taxon>
        <taxon>Ascomycota</taxon>
        <taxon>Pezizomycotina</taxon>
        <taxon>Eurotiomycetes</taxon>
        <taxon>Chaetothyriomycetidae</taxon>
        <taxon>Chaetothyriales</taxon>
        <taxon>Cyphellophoraceae</taxon>
        <taxon>Cyphellophora</taxon>
    </lineage>
</organism>
<dbReference type="STRING" id="1664694.A0A0N1H996"/>
<evidence type="ECO:0000313" key="3">
    <source>
        <dbReference type="Proteomes" id="UP000038010"/>
    </source>
</evidence>
<dbReference type="RefSeq" id="XP_018000026.1">
    <property type="nucleotide sequence ID" value="XM_018140181.1"/>
</dbReference>
<keyword evidence="3" id="KW-1185">Reference proteome</keyword>
<dbReference type="Proteomes" id="UP000038010">
    <property type="component" value="Unassembled WGS sequence"/>
</dbReference>
<proteinExistence type="predicted"/>
<dbReference type="GO" id="GO:0005634">
    <property type="term" value="C:nucleus"/>
    <property type="evidence" value="ECO:0007669"/>
    <property type="project" value="TreeGrafter"/>
</dbReference>
<reference evidence="2 3" key="1">
    <citation type="submission" date="2015-06" db="EMBL/GenBank/DDBJ databases">
        <title>Draft genome of the ant-associated black yeast Phialophora attae CBS 131958.</title>
        <authorList>
            <person name="Moreno L.F."/>
            <person name="Stielow B.J."/>
            <person name="de Hoog S."/>
            <person name="Vicente V.A."/>
            <person name="Weiss V.A."/>
            <person name="de Vries M."/>
            <person name="Cruz L.M."/>
            <person name="Souza E.M."/>
        </authorList>
    </citation>
    <scope>NUCLEOTIDE SEQUENCE [LARGE SCALE GENOMIC DNA]</scope>
    <source>
        <strain evidence="2 3">CBS 131958</strain>
    </source>
</reference>
<dbReference type="PANTHER" id="PTHR13621:SF2">
    <property type="entry name" value="PROLINE-RICH PROTEIN PRCC"/>
    <property type="match status" value="1"/>
</dbReference>
<feature type="region of interest" description="Disordered" evidence="1">
    <location>
        <begin position="356"/>
        <end position="375"/>
    </location>
</feature>
<dbReference type="VEuPathDB" id="FungiDB:AB675_11344"/>
<dbReference type="EMBL" id="LFJN01000013">
    <property type="protein sequence ID" value="KPI40063.1"/>
    <property type="molecule type" value="Genomic_DNA"/>
</dbReference>